<dbReference type="AlphaFoldDB" id="A0A0A0BZA7"/>
<feature type="domain" description="Cell envelope-related transcriptional attenuator" evidence="3">
    <location>
        <begin position="85"/>
        <end position="228"/>
    </location>
</feature>
<keyword evidence="2" id="KW-0812">Transmembrane</keyword>
<keyword evidence="2" id="KW-1133">Transmembrane helix</keyword>
<evidence type="ECO:0000313" key="4">
    <source>
        <dbReference type="EMBL" id="KGM13260.1"/>
    </source>
</evidence>
<dbReference type="Gene3D" id="3.40.630.190">
    <property type="entry name" value="LCP protein"/>
    <property type="match status" value="1"/>
</dbReference>
<evidence type="ECO:0000259" key="3">
    <source>
        <dbReference type="Pfam" id="PF03816"/>
    </source>
</evidence>
<evidence type="ECO:0000313" key="5">
    <source>
        <dbReference type="Proteomes" id="UP000054314"/>
    </source>
</evidence>
<evidence type="ECO:0000256" key="2">
    <source>
        <dbReference type="SAM" id="Phobius"/>
    </source>
</evidence>
<keyword evidence="2" id="KW-0472">Membrane</keyword>
<dbReference type="EMBL" id="AXCZ01000054">
    <property type="protein sequence ID" value="KGM13260.1"/>
    <property type="molecule type" value="Genomic_DNA"/>
</dbReference>
<comment type="similarity">
    <text evidence="1">Belongs to the LytR/CpsA/Psr (LCP) family.</text>
</comment>
<accession>A0A0A0BZA7</accession>
<dbReference type="InterPro" id="IPR004474">
    <property type="entry name" value="LytR_CpsA_psr"/>
</dbReference>
<dbReference type="PANTHER" id="PTHR33392:SF6">
    <property type="entry name" value="POLYISOPRENYL-TEICHOIC ACID--PEPTIDOGLYCAN TEICHOIC ACID TRANSFERASE TAGU"/>
    <property type="match status" value="1"/>
</dbReference>
<comment type="caution">
    <text evidence="4">The sequence shown here is derived from an EMBL/GenBank/DDBJ whole genome shotgun (WGS) entry which is preliminary data.</text>
</comment>
<dbReference type="PANTHER" id="PTHR33392">
    <property type="entry name" value="POLYISOPRENYL-TEICHOIC ACID--PEPTIDOGLYCAN TEICHOIC ACID TRANSFERASE TAGU"/>
    <property type="match status" value="1"/>
</dbReference>
<dbReference type="Pfam" id="PF03816">
    <property type="entry name" value="LytR_cpsA_psr"/>
    <property type="match status" value="1"/>
</dbReference>
<proteinExistence type="inferred from homology"/>
<dbReference type="NCBIfam" id="TIGR00350">
    <property type="entry name" value="lytR_cpsA_psr"/>
    <property type="match status" value="1"/>
</dbReference>
<dbReference type="Proteomes" id="UP000054314">
    <property type="component" value="Unassembled WGS sequence"/>
</dbReference>
<sequence>MDSDGPGRPAQPRLRRRGRRRLALLLVAALVLAWPLGLVLWADSRLERVDALTDSPSGPATVYLLAGSDVRDGEIVRQDSTEGERTDTIMLLIVPPSGPAALLSLPRDSYTQIPGHGPHKLNSAYAWGGAPLLVSSVEGLTGLTVDHYVEIGFDGVAGVVEAVGGVELCLDYDVDDVKSKLEWEAGCHESDGTTALAFVRMRYSDPEGDIGRGARQQQLIQSLTREVADPLTLVNPLEQMRLARAGSDALSVSEQTRIWHLGGLALGFRSATGPEGITGTPWISHPDYRPGGVGSTVLLDEERNRQLFADLLAGDVPAGEVGGLP</sequence>
<keyword evidence="5" id="KW-1185">Reference proteome</keyword>
<organism evidence="4 5">
    <name type="scientific">Cellulomonas bogoriensis 69B4 = DSM 16987</name>
    <dbReference type="NCBI Taxonomy" id="1386082"/>
    <lineage>
        <taxon>Bacteria</taxon>
        <taxon>Bacillati</taxon>
        <taxon>Actinomycetota</taxon>
        <taxon>Actinomycetes</taxon>
        <taxon>Micrococcales</taxon>
        <taxon>Cellulomonadaceae</taxon>
        <taxon>Cellulomonas</taxon>
    </lineage>
</organism>
<evidence type="ECO:0000256" key="1">
    <source>
        <dbReference type="ARBA" id="ARBA00006068"/>
    </source>
</evidence>
<name>A0A0A0BZA7_9CELL</name>
<reference evidence="4 5" key="1">
    <citation type="submission" date="2013-08" db="EMBL/GenBank/DDBJ databases">
        <title>Genome sequencing of Cellulomonas bogoriensis 69B4.</title>
        <authorList>
            <person name="Chen F."/>
            <person name="Li Y."/>
            <person name="Wang G."/>
        </authorList>
    </citation>
    <scope>NUCLEOTIDE SEQUENCE [LARGE SCALE GENOMIC DNA]</scope>
    <source>
        <strain evidence="4 5">69B4</strain>
    </source>
</reference>
<dbReference type="InterPro" id="IPR050922">
    <property type="entry name" value="LytR/CpsA/Psr_CW_biosynth"/>
</dbReference>
<dbReference type="OrthoDB" id="9782542at2"/>
<gene>
    <name evidence="4" type="ORF">N869_15335</name>
</gene>
<protein>
    <submittedName>
        <fullName evidence="4">Transcriptional regulator</fullName>
    </submittedName>
</protein>
<feature type="transmembrane region" description="Helical" evidence="2">
    <location>
        <begin position="22"/>
        <end position="42"/>
    </location>
</feature>